<dbReference type="Proteomes" id="UP001501666">
    <property type="component" value="Unassembled WGS sequence"/>
</dbReference>
<evidence type="ECO:0000256" key="3">
    <source>
        <dbReference type="SAM" id="MobiDB-lite"/>
    </source>
</evidence>
<gene>
    <name evidence="5" type="ORF">GCM10010412_054090</name>
</gene>
<dbReference type="SMART" id="SM00382">
    <property type="entry name" value="AAA"/>
    <property type="match status" value="1"/>
</dbReference>
<evidence type="ECO:0000313" key="6">
    <source>
        <dbReference type="Proteomes" id="UP001501666"/>
    </source>
</evidence>
<dbReference type="InterPro" id="IPR041664">
    <property type="entry name" value="AAA_16"/>
</dbReference>
<feature type="compositionally biased region" description="Polar residues" evidence="3">
    <location>
        <begin position="930"/>
        <end position="942"/>
    </location>
</feature>
<evidence type="ECO:0000259" key="4">
    <source>
        <dbReference type="SMART" id="SM00382"/>
    </source>
</evidence>
<feature type="region of interest" description="Disordered" evidence="3">
    <location>
        <begin position="854"/>
        <end position="1016"/>
    </location>
</feature>
<keyword evidence="2" id="KW-0067">ATP-binding</keyword>
<dbReference type="PANTHER" id="PTHR16305">
    <property type="entry name" value="TESTICULAR SOLUBLE ADENYLYL CYCLASE"/>
    <property type="match status" value="1"/>
</dbReference>
<dbReference type="RefSeq" id="WP_346150129.1">
    <property type="nucleotide sequence ID" value="NZ_BAAATE010000015.1"/>
</dbReference>
<name>A0ABN3SE22_9ACTN</name>
<dbReference type="InterPro" id="IPR027417">
    <property type="entry name" value="P-loop_NTPase"/>
</dbReference>
<keyword evidence="6" id="KW-1185">Reference proteome</keyword>
<dbReference type="PANTHER" id="PTHR16305:SF28">
    <property type="entry name" value="GUANYLATE CYCLASE DOMAIN-CONTAINING PROTEIN"/>
    <property type="match status" value="1"/>
</dbReference>
<dbReference type="InterPro" id="IPR003593">
    <property type="entry name" value="AAA+_ATPase"/>
</dbReference>
<sequence length="1196" mass="127548">MRTHDAGPELIGREHPAELLRAEISRVTGSHGGLVLVTGEAGIGKTTLVTSAAEQARRQGALVLSGSCWHSDAAPGYWPWVQVIRALRRSGEWPAMEEAAGGSLSALLGDGARAEAADAFEVYDAVTTALVTLSQSRPVVVVLDDLHWADGASLKLLEFAAQHTWFERLLLIGTYRDVEVEQGEHPLGPPLSALAARATVIALTGLDRAQVAALVTRTIGHRPDDDVVQEIHRRTGGNPFFVEQTARLWRSGGSVAAIPPGVRDTLWRRLSLLPAPVVKLLTDAAVLGREFHRQVLASVAAEPAAQVDRLLAQAAAARLVGSQGGGVFTFAHDLVRETLYDSLDQAELRARHAAAVHGLRDLPAAMPGELARHAYLAGGDVDPDLATELLVTAARQANQRLAMEESRLHWRRAMELAGAGDPRRLVKIALEFGRLLHHAGEAEESARAFDRAIAVVRELDDPELLARVALTLFQTCGAEESGRGSVALLREAHRSLVGELPTVNPSPDRLAQDLALRVSVLARNSSDDEALTFALWAVHDTIWGPGTARQRVELTEELRGLARRRGDVEMEHFTSALHWVALLELGDPRFHDQFRLYVAMGKASDQLNIGLSTSIDQSIIDTLTGNFARAESLTREVSELGHGHGHAHFGYMLEHHRWATLLAQGRFSELEEVHERLRASRHPCPGLLEALSEFRQGRGDPALLRAVPEPADDGVRPLWLRFLAEAAAFTRDPDLCAQAREALEPHLDEWAVSLYGWDVSGPVILWMGAVEAAEERWDEAIASFTAAARSADLLRARPWSVEARLRLGAALTARGGPGDAEAGERLWAQVAADAADLGVRDISDRLDRVRQANARRASELAIERDSVGHDDRAADRQEGGTATGQPRVPSWDPPGAARPPSTPESSSPVGMPEGSPAAGTSFPAGPPLTDTPSGSPSATGSFATGPSAVGPPGGSGSSRASAGSPTSGAGRPVGSGDAPGLSAGGSSGSGTPAGSGGTFAPGATGLSGSGGQGPVGNAFRREGAVWTLSFDGRTVHMPDAKGLRDLHTLLSRPGAELPAVQLLSPEGGDVVVAARRMGGDPVLDEEAKARYRSHLTRLDEETERALELGDDRQAAELDREREALLSELRLAAGLGGRARRLGDEAERARKTVTARIRDVLRKLDSLHPALAAHLRATVSTGATCRYDPRPTTNWHL</sequence>
<feature type="compositionally biased region" description="Basic and acidic residues" evidence="3">
    <location>
        <begin position="854"/>
        <end position="878"/>
    </location>
</feature>
<reference evidence="5 6" key="1">
    <citation type="journal article" date="2019" name="Int. J. Syst. Evol. Microbiol.">
        <title>The Global Catalogue of Microorganisms (GCM) 10K type strain sequencing project: providing services to taxonomists for standard genome sequencing and annotation.</title>
        <authorList>
            <consortium name="The Broad Institute Genomics Platform"/>
            <consortium name="The Broad Institute Genome Sequencing Center for Infectious Disease"/>
            <person name="Wu L."/>
            <person name="Ma J."/>
        </authorList>
    </citation>
    <scope>NUCLEOTIDE SEQUENCE [LARGE SCALE GENOMIC DNA]</scope>
    <source>
        <strain evidence="5 6">JCM 6835</strain>
    </source>
</reference>
<accession>A0ABN3SE22</accession>
<dbReference type="SUPFAM" id="SSF52540">
    <property type="entry name" value="P-loop containing nucleoside triphosphate hydrolases"/>
    <property type="match status" value="1"/>
</dbReference>
<feature type="compositionally biased region" description="Low complexity" evidence="3">
    <location>
        <begin position="957"/>
        <end position="981"/>
    </location>
</feature>
<dbReference type="Pfam" id="PF13191">
    <property type="entry name" value="AAA_16"/>
    <property type="match status" value="1"/>
</dbReference>
<feature type="domain" description="AAA+ ATPase" evidence="4">
    <location>
        <begin position="31"/>
        <end position="225"/>
    </location>
</feature>
<comment type="caution">
    <text evidence="5">The sequence shown here is derived from an EMBL/GenBank/DDBJ whole genome shotgun (WGS) entry which is preliminary data.</text>
</comment>
<dbReference type="Gene3D" id="3.40.50.300">
    <property type="entry name" value="P-loop containing nucleotide triphosphate hydrolases"/>
    <property type="match status" value="1"/>
</dbReference>
<keyword evidence="1" id="KW-0547">Nucleotide-binding</keyword>
<dbReference type="EMBL" id="BAAATE010000015">
    <property type="protein sequence ID" value="GAA2673566.1"/>
    <property type="molecule type" value="Genomic_DNA"/>
</dbReference>
<organism evidence="5 6">
    <name type="scientific">Nonomuraea recticatena</name>
    <dbReference type="NCBI Taxonomy" id="46178"/>
    <lineage>
        <taxon>Bacteria</taxon>
        <taxon>Bacillati</taxon>
        <taxon>Actinomycetota</taxon>
        <taxon>Actinomycetes</taxon>
        <taxon>Streptosporangiales</taxon>
        <taxon>Streptosporangiaceae</taxon>
        <taxon>Nonomuraea</taxon>
    </lineage>
</organism>
<proteinExistence type="predicted"/>
<evidence type="ECO:0000256" key="1">
    <source>
        <dbReference type="ARBA" id="ARBA00022741"/>
    </source>
</evidence>
<evidence type="ECO:0000313" key="5">
    <source>
        <dbReference type="EMBL" id="GAA2673566.1"/>
    </source>
</evidence>
<evidence type="ECO:0000256" key="2">
    <source>
        <dbReference type="ARBA" id="ARBA00022840"/>
    </source>
</evidence>
<feature type="compositionally biased region" description="Gly residues" evidence="3">
    <location>
        <begin position="982"/>
        <end position="1014"/>
    </location>
</feature>
<protein>
    <recommendedName>
        <fullName evidence="4">AAA+ ATPase domain-containing protein</fullName>
    </recommendedName>
</protein>